<dbReference type="PROSITE" id="PS50977">
    <property type="entry name" value="HTH_TETR_2"/>
    <property type="match status" value="1"/>
</dbReference>
<dbReference type="KEGG" id="parq:DSM112329_05044"/>
<dbReference type="InterPro" id="IPR036271">
    <property type="entry name" value="Tet_transcr_reg_TetR-rel_C_sf"/>
</dbReference>
<feature type="DNA-binding region" description="H-T-H motif" evidence="2">
    <location>
        <begin position="34"/>
        <end position="53"/>
    </location>
</feature>
<evidence type="ECO:0000256" key="2">
    <source>
        <dbReference type="PROSITE-ProRule" id="PRU00335"/>
    </source>
</evidence>
<dbReference type="GO" id="GO:0000976">
    <property type="term" value="F:transcription cis-regulatory region binding"/>
    <property type="evidence" value="ECO:0007669"/>
    <property type="project" value="TreeGrafter"/>
</dbReference>
<dbReference type="AlphaFoldDB" id="A0AAU7B2M5"/>
<dbReference type="InterPro" id="IPR041583">
    <property type="entry name" value="TetR_C_31"/>
</dbReference>
<dbReference type="RefSeq" id="WP_354699331.1">
    <property type="nucleotide sequence ID" value="NZ_CP114014.1"/>
</dbReference>
<keyword evidence="1 2" id="KW-0238">DNA-binding</keyword>
<dbReference type="Pfam" id="PF00440">
    <property type="entry name" value="TetR_N"/>
    <property type="match status" value="1"/>
</dbReference>
<sequence length="198" mass="20896">MATPDRPPRGEARRAVILEAALQVVADEGVGAITHRRVAAAAGLPVAATTYWFASKDELLTAAYRLAADRDIARMRTLTASAATRGPGGLPGALTDLLTADLSGSRAALVAAYSLWLEAARRPELRAIEREWTAVYVDLLDDLLTRAGSRQPQTDARLLVATLDGLLLASLAAPQDDPAATLRPLLERLVGALLARGA</sequence>
<proteinExistence type="predicted"/>
<dbReference type="InterPro" id="IPR001647">
    <property type="entry name" value="HTH_TetR"/>
</dbReference>
<dbReference type="InterPro" id="IPR050109">
    <property type="entry name" value="HTH-type_TetR-like_transc_reg"/>
</dbReference>
<organism evidence="4">
    <name type="scientific">Paraconexibacter sp. AEG42_29</name>
    <dbReference type="NCBI Taxonomy" id="2997339"/>
    <lineage>
        <taxon>Bacteria</taxon>
        <taxon>Bacillati</taxon>
        <taxon>Actinomycetota</taxon>
        <taxon>Thermoleophilia</taxon>
        <taxon>Solirubrobacterales</taxon>
        <taxon>Paraconexibacteraceae</taxon>
        <taxon>Paraconexibacter</taxon>
    </lineage>
</organism>
<dbReference type="SUPFAM" id="SSF46689">
    <property type="entry name" value="Homeodomain-like"/>
    <property type="match status" value="1"/>
</dbReference>
<dbReference type="InterPro" id="IPR009057">
    <property type="entry name" value="Homeodomain-like_sf"/>
</dbReference>
<accession>A0AAU7B2M5</accession>
<name>A0AAU7B2M5_9ACTN</name>
<dbReference type="PRINTS" id="PR00455">
    <property type="entry name" value="HTHTETR"/>
</dbReference>
<dbReference type="Gene3D" id="1.10.357.10">
    <property type="entry name" value="Tetracycline Repressor, domain 2"/>
    <property type="match status" value="1"/>
</dbReference>
<feature type="domain" description="HTH tetR-type" evidence="3">
    <location>
        <begin position="11"/>
        <end position="71"/>
    </location>
</feature>
<dbReference type="Pfam" id="PF17940">
    <property type="entry name" value="TetR_C_31"/>
    <property type="match status" value="1"/>
</dbReference>
<evidence type="ECO:0000313" key="4">
    <source>
        <dbReference type="EMBL" id="XAY08148.1"/>
    </source>
</evidence>
<reference evidence="4" key="1">
    <citation type="submission" date="2022-12" db="EMBL/GenBank/DDBJ databases">
        <title>Paraconexibacter alkalitolerans sp. nov. and Baekduia alba sp. nov., isolated from soil and emended description of the genera Paraconexibacter (Chun et al., 2020) and Baekduia (An et al., 2020).</title>
        <authorList>
            <person name="Vieira S."/>
            <person name="Huber K.J."/>
            <person name="Geppert A."/>
            <person name="Wolf J."/>
            <person name="Neumann-Schaal M."/>
            <person name="Muesken M."/>
            <person name="Overmann J."/>
        </authorList>
    </citation>
    <scope>NUCLEOTIDE SEQUENCE</scope>
    <source>
        <strain evidence="4">AEG42_29</strain>
    </source>
</reference>
<gene>
    <name evidence="4" type="ORF">DSM112329_05044</name>
</gene>
<dbReference type="PANTHER" id="PTHR30055:SF231">
    <property type="entry name" value="TRANSCRIPTIONAL REGULATORY PROTEIN (PROBABLY DEOR-FAMILY)-RELATED"/>
    <property type="match status" value="1"/>
</dbReference>
<evidence type="ECO:0000256" key="1">
    <source>
        <dbReference type="ARBA" id="ARBA00023125"/>
    </source>
</evidence>
<protein>
    <recommendedName>
        <fullName evidence="3">HTH tetR-type domain-containing protein</fullName>
    </recommendedName>
</protein>
<evidence type="ECO:0000259" key="3">
    <source>
        <dbReference type="PROSITE" id="PS50977"/>
    </source>
</evidence>
<dbReference type="GO" id="GO:0003700">
    <property type="term" value="F:DNA-binding transcription factor activity"/>
    <property type="evidence" value="ECO:0007669"/>
    <property type="project" value="TreeGrafter"/>
</dbReference>
<dbReference type="SUPFAM" id="SSF48498">
    <property type="entry name" value="Tetracyclin repressor-like, C-terminal domain"/>
    <property type="match status" value="1"/>
</dbReference>
<dbReference type="PANTHER" id="PTHR30055">
    <property type="entry name" value="HTH-TYPE TRANSCRIPTIONAL REGULATOR RUTR"/>
    <property type="match status" value="1"/>
</dbReference>
<dbReference type="EMBL" id="CP114014">
    <property type="protein sequence ID" value="XAY08148.1"/>
    <property type="molecule type" value="Genomic_DNA"/>
</dbReference>